<keyword evidence="3" id="KW-1185">Reference proteome</keyword>
<sequence length="60" mass="6933">MGYGLLAHQLVKFVQFVAKRIHLDNLCNLWRKNLTFVVFVFFAVSACMGHFNYAPIDQSL</sequence>
<dbReference type="AlphaFoldDB" id="A0A0P6Y0M0"/>
<evidence type="ECO:0000256" key="1">
    <source>
        <dbReference type="SAM" id="Phobius"/>
    </source>
</evidence>
<reference evidence="2 3" key="1">
    <citation type="submission" date="2015-07" db="EMBL/GenBank/DDBJ databases">
        <title>Whole genome sequence of Herpetosiphon geysericola DSM 7119.</title>
        <authorList>
            <person name="Hemp J."/>
            <person name="Ward L.M."/>
            <person name="Pace L.A."/>
            <person name="Fischer W.W."/>
        </authorList>
    </citation>
    <scope>NUCLEOTIDE SEQUENCE [LARGE SCALE GENOMIC DNA]</scope>
    <source>
        <strain evidence="2 3">DSM 7119</strain>
    </source>
</reference>
<evidence type="ECO:0000313" key="2">
    <source>
        <dbReference type="EMBL" id="KPL86011.1"/>
    </source>
</evidence>
<comment type="caution">
    <text evidence="2">The sequence shown here is derived from an EMBL/GenBank/DDBJ whole genome shotgun (WGS) entry which is preliminary data.</text>
</comment>
<organism evidence="2 3">
    <name type="scientific">Herpetosiphon geysericola</name>
    <dbReference type="NCBI Taxonomy" id="70996"/>
    <lineage>
        <taxon>Bacteria</taxon>
        <taxon>Bacillati</taxon>
        <taxon>Chloroflexota</taxon>
        <taxon>Chloroflexia</taxon>
        <taxon>Herpetosiphonales</taxon>
        <taxon>Herpetosiphonaceae</taxon>
        <taxon>Herpetosiphon</taxon>
    </lineage>
</organism>
<dbReference type="Proteomes" id="UP000050277">
    <property type="component" value="Unassembled WGS sequence"/>
</dbReference>
<proteinExistence type="predicted"/>
<gene>
    <name evidence="2" type="ORF">SE18_14050</name>
</gene>
<keyword evidence="1" id="KW-0472">Membrane</keyword>
<keyword evidence="1" id="KW-0812">Transmembrane</keyword>
<feature type="transmembrane region" description="Helical" evidence="1">
    <location>
        <begin position="34"/>
        <end position="54"/>
    </location>
</feature>
<keyword evidence="1" id="KW-1133">Transmembrane helix</keyword>
<evidence type="ECO:0000313" key="3">
    <source>
        <dbReference type="Proteomes" id="UP000050277"/>
    </source>
</evidence>
<accession>A0A0P6Y0M0</accession>
<protein>
    <submittedName>
        <fullName evidence="2">Uncharacterized protein</fullName>
    </submittedName>
</protein>
<dbReference type="EMBL" id="LGKP01000022">
    <property type="protein sequence ID" value="KPL86011.1"/>
    <property type="molecule type" value="Genomic_DNA"/>
</dbReference>
<name>A0A0P6Y0M0_9CHLR</name>